<evidence type="ECO:0000256" key="5">
    <source>
        <dbReference type="ARBA" id="ARBA00022729"/>
    </source>
</evidence>
<keyword evidence="8" id="KW-0624">Polysaccharide degradation</keyword>
<dbReference type="InterPro" id="IPR029058">
    <property type="entry name" value="AB_hydrolase_fold"/>
</dbReference>
<dbReference type="GO" id="GO:0005576">
    <property type="term" value="C:extracellular region"/>
    <property type="evidence" value="ECO:0007669"/>
    <property type="project" value="UniProtKB-SubCell"/>
</dbReference>
<keyword evidence="4" id="KW-0858">Xylan degradation</keyword>
<feature type="compositionally biased region" description="Acidic residues" evidence="10">
    <location>
        <begin position="52"/>
        <end position="111"/>
    </location>
</feature>
<sequence>MPVLGYHPRMDRSYFALSLPVALCLLASGCADDAGVGGDETDGTSATGESSGDGDGDTGDGDGDGDPGDGDGDSGDGDGDGDTGDGDGDTGDGDGDTGDGDGDTGDGDGDGDGPMLPLCGTPPPDGAELAPPLPTYGGTCPVFESGMENVISTGGGDRTFIFVAPSDLQDDEVLPVMFMFHWLGASANSFYNKAEVQDAVDHYRFLAVIPDGRDINQLVPFKWPFAVTDLDFLMNEDFEMFDDLLACTAEQYNVDKECVSAMGVSAGAMFTSMLASRHGDNLSSFLSLSGGVGGLVKPWQAGGNIMPAMVLWGGRDDFCIAIDFAVGSVDLESELEGEGHPVLECIHNCTHATPPFEPPPDQPDLPIFAPAWEFMYAHPYWLEDGYSPYQDFAELPSPWPDWCAMGAGNASERVGACGGSECQ</sequence>
<evidence type="ECO:0000256" key="6">
    <source>
        <dbReference type="ARBA" id="ARBA00022801"/>
    </source>
</evidence>
<evidence type="ECO:0000256" key="3">
    <source>
        <dbReference type="ARBA" id="ARBA00022525"/>
    </source>
</evidence>
<dbReference type="GO" id="GO:0030600">
    <property type="term" value="F:feruloyl esterase activity"/>
    <property type="evidence" value="ECO:0007669"/>
    <property type="project" value="InterPro"/>
</dbReference>
<dbReference type="SUPFAM" id="SSF53474">
    <property type="entry name" value="alpha/beta-Hydrolases"/>
    <property type="match status" value="1"/>
</dbReference>
<dbReference type="GO" id="GO:0045493">
    <property type="term" value="P:xylan catabolic process"/>
    <property type="evidence" value="ECO:0007669"/>
    <property type="project" value="UniProtKB-KW"/>
</dbReference>
<evidence type="ECO:0000256" key="1">
    <source>
        <dbReference type="ARBA" id="ARBA00004613"/>
    </source>
</evidence>
<dbReference type="EMBL" id="PVNK01000136">
    <property type="protein sequence ID" value="PRQ01035.1"/>
    <property type="molecule type" value="Genomic_DNA"/>
</dbReference>
<keyword evidence="5 11" id="KW-0732">Signal</keyword>
<gene>
    <name evidence="12" type="ORF">ENSA5_27170</name>
</gene>
<keyword evidence="6" id="KW-0378">Hydrolase</keyword>
<comment type="function">
    <text evidence="9">Involved in degradation of plant cell walls. Hydrolyzes the feruloyl-arabinose ester bond in arabinoxylans, and the feruloyl-galactose ester bond in pectin. Active against paranitrophenyl-acetate, methyl ferulate and wheat arabinoxylan.</text>
</comment>
<proteinExistence type="inferred from homology"/>
<evidence type="ECO:0000256" key="8">
    <source>
        <dbReference type="ARBA" id="ARBA00023326"/>
    </source>
</evidence>
<keyword evidence="7" id="KW-0119">Carbohydrate metabolism</keyword>
<dbReference type="Proteomes" id="UP000237968">
    <property type="component" value="Unassembled WGS sequence"/>
</dbReference>
<dbReference type="Gene3D" id="3.40.50.1820">
    <property type="entry name" value="alpha/beta hydrolase"/>
    <property type="match status" value="1"/>
</dbReference>
<evidence type="ECO:0000256" key="4">
    <source>
        <dbReference type="ARBA" id="ARBA00022651"/>
    </source>
</evidence>
<evidence type="ECO:0000256" key="11">
    <source>
        <dbReference type="SAM" id="SignalP"/>
    </source>
</evidence>
<name>A0A2S9Y7G5_9BACT</name>
<dbReference type="InterPro" id="IPR043595">
    <property type="entry name" value="FaeB/C/D"/>
</dbReference>
<comment type="subcellular location">
    <subcellularLocation>
        <location evidence="1">Secreted</location>
    </subcellularLocation>
</comment>
<dbReference type="AlphaFoldDB" id="A0A2S9Y7G5"/>
<keyword evidence="3" id="KW-0964">Secreted</keyword>
<evidence type="ECO:0000256" key="9">
    <source>
        <dbReference type="ARBA" id="ARBA00025250"/>
    </source>
</evidence>
<evidence type="ECO:0000313" key="12">
    <source>
        <dbReference type="EMBL" id="PRQ01035.1"/>
    </source>
</evidence>
<comment type="similarity">
    <text evidence="2">Belongs to the faeC family.</text>
</comment>
<keyword evidence="13" id="KW-1185">Reference proteome</keyword>
<evidence type="ECO:0000313" key="13">
    <source>
        <dbReference type="Proteomes" id="UP000237968"/>
    </source>
</evidence>
<evidence type="ECO:0008006" key="14">
    <source>
        <dbReference type="Google" id="ProtNLM"/>
    </source>
</evidence>
<organism evidence="12 13">
    <name type="scientific">Enhygromyxa salina</name>
    <dbReference type="NCBI Taxonomy" id="215803"/>
    <lineage>
        <taxon>Bacteria</taxon>
        <taxon>Pseudomonadati</taxon>
        <taxon>Myxococcota</taxon>
        <taxon>Polyangia</taxon>
        <taxon>Nannocystales</taxon>
        <taxon>Nannocystaceae</taxon>
        <taxon>Enhygromyxa</taxon>
    </lineage>
</organism>
<dbReference type="PANTHER" id="PTHR38050">
    <property type="match status" value="1"/>
</dbReference>
<evidence type="ECO:0000256" key="10">
    <source>
        <dbReference type="SAM" id="MobiDB-lite"/>
    </source>
</evidence>
<comment type="caution">
    <text evidence="12">The sequence shown here is derived from an EMBL/GenBank/DDBJ whole genome shotgun (WGS) entry which is preliminary data.</text>
</comment>
<dbReference type="PANTHER" id="PTHR38050:SF1">
    <property type="entry name" value="FERULOYL ESTERASE C"/>
    <property type="match status" value="1"/>
</dbReference>
<protein>
    <recommendedName>
        <fullName evidence="14">Endo-1,4-beta-xylanase A</fullName>
    </recommendedName>
</protein>
<feature type="region of interest" description="Disordered" evidence="10">
    <location>
        <begin position="36"/>
        <end position="128"/>
    </location>
</feature>
<feature type="chain" id="PRO_5015530548" description="Endo-1,4-beta-xylanase A" evidence="11">
    <location>
        <begin position="34"/>
        <end position="423"/>
    </location>
</feature>
<accession>A0A2S9Y7G5</accession>
<evidence type="ECO:0000256" key="7">
    <source>
        <dbReference type="ARBA" id="ARBA00023277"/>
    </source>
</evidence>
<feature type="signal peptide" evidence="11">
    <location>
        <begin position="1"/>
        <end position="33"/>
    </location>
</feature>
<reference evidence="12 13" key="1">
    <citation type="submission" date="2018-03" db="EMBL/GenBank/DDBJ databases">
        <title>Draft Genome Sequences of the Obligatory Marine Myxobacteria Enhygromyxa salina SWB005.</title>
        <authorList>
            <person name="Poehlein A."/>
            <person name="Moghaddam J.A."/>
            <person name="Harms H."/>
            <person name="Alanjari M."/>
            <person name="Koenig G.M."/>
            <person name="Daniel R."/>
            <person name="Schaeberle T.F."/>
        </authorList>
    </citation>
    <scope>NUCLEOTIDE SEQUENCE [LARGE SCALE GENOMIC DNA]</scope>
    <source>
        <strain evidence="12 13">SWB005</strain>
    </source>
</reference>
<evidence type="ECO:0000256" key="2">
    <source>
        <dbReference type="ARBA" id="ARBA00010278"/>
    </source>
</evidence>